<keyword evidence="1" id="KW-0614">Plasmid</keyword>
<dbReference type="AlphaFoldDB" id="A8LUA9"/>
<keyword evidence="2" id="KW-1185">Reference proteome</keyword>
<accession>A8LUA9</accession>
<reference evidence="2" key="1">
    <citation type="journal article" date="2010" name="ISME J.">
        <title>The complete genome sequence of the algal symbiont Dinoroseobacter shibae: a hitchhiker's guide to life in the sea.</title>
        <authorList>
            <person name="Wagner-Dobler I."/>
            <person name="Ballhausen B."/>
            <person name="Berger M."/>
            <person name="Brinkhoff T."/>
            <person name="Buchholz I."/>
            <person name="Bunk B."/>
            <person name="Cypionka H."/>
            <person name="Daniel R."/>
            <person name="Drepper T."/>
            <person name="Gerdts G."/>
            <person name="Hahnke S."/>
            <person name="Han C."/>
            <person name="Jahn D."/>
            <person name="Kalhoefer D."/>
            <person name="Kiss H."/>
            <person name="Klenk H.P."/>
            <person name="Kyrpides N."/>
            <person name="Liebl W."/>
            <person name="Liesegang H."/>
            <person name="Meincke L."/>
            <person name="Pati A."/>
            <person name="Petersen J."/>
            <person name="Piekarski T."/>
            <person name="Pommerenke C."/>
            <person name="Pradella S."/>
            <person name="Pukall R."/>
            <person name="Rabus R."/>
            <person name="Stackebrandt E."/>
            <person name="Thole S."/>
            <person name="Thompson L."/>
            <person name="Tielen P."/>
            <person name="Tomasch J."/>
            <person name="von Jan M."/>
            <person name="Wanphrut N."/>
            <person name="Wichels A."/>
            <person name="Zech H."/>
            <person name="Simon M."/>
        </authorList>
    </citation>
    <scope>NUCLEOTIDE SEQUENCE [LARGE SCALE GENOMIC DNA]</scope>
    <source>
        <strain evidence="2">DSM 16493 / NCIMB 14021 / DFL 12</strain>
        <plasmid evidence="2">Plasmid pDSHI04</plasmid>
    </source>
</reference>
<dbReference type="Proteomes" id="UP000006833">
    <property type="component" value="Plasmid pDSHI04"/>
</dbReference>
<dbReference type="KEGG" id="dsh:Dshi_4109"/>
<gene>
    <name evidence="1" type="ordered locus">Dshi_4109</name>
</gene>
<dbReference type="EMBL" id="CP000834">
    <property type="protein sequence ID" value="ABV95826.1"/>
    <property type="molecule type" value="Genomic_DNA"/>
</dbReference>
<geneLocation type="plasmid" evidence="1 2">
    <name>pDSHI04</name>
</geneLocation>
<proteinExistence type="predicted"/>
<dbReference type="RefSeq" id="WP_012187394.1">
    <property type="nucleotide sequence ID" value="NC_009958.1"/>
</dbReference>
<dbReference type="HOGENOM" id="CLU_1600098_0_0_5"/>
<protein>
    <submittedName>
        <fullName evidence="1">Uncharacterized protein</fullName>
    </submittedName>
</protein>
<evidence type="ECO:0000313" key="2">
    <source>
        <dbReference type="Proteomes" id="UP000006833"/>
    </source>
</evidence>
<organism evidence="1 2">
    <name type="scientific">Dinoroseobacter shibae (strain DSM 16493 / NCIMB 14021 / DFL 12)</name>
    <dbReference type="NCBI Taxonomy" id="398580"/>
    <lineage>
        <taxon>Bacteria</taxon>
        <taxon>Pseudomonadati</taxon>
        <taxon>Pseudomonadota</taxon>
        <taxon>Alphaproteobacteria</taxon>
        <taxon>Rhodobacterales</taxon>
        <taxon>Roseobacteraceae</taxon>
        <taxon>Dinoroseobacter</taxon>
    </lineage>
</organism>
<evidence type="ECO:0000313" key="1">
    <source>
        <dbReference type="EMBL" id="ABV95826.1"/>
    </source>
</evidence>
<name>A8LUA9_DINSH</name>
<sequence>MTQSTRSGGMAPLCLRPLPKNARWIPNTKLALHPLATPAFETYRNIRVSARISPSLADPLLVVRSDQGRALFFGNFAARMVFADHETMPVIVFDGLEGADITRFAWAEITKLAFNQLHPRGGFQDLKRALLLSPEDVTKTAIGQIGDAALARHLAVDVSRFRGAQR</sequence>